<gene>
    <name evidence="36" type="primary">IGHMBP2</name>
</gene>
<evidence type="ECO:0000256" key="23">
    <source>
        <dbReference type="ARBA" id="ARBA00023273"/>
    </source>
</evidence>
<dbReference type="GO" id="GO:0140296">
    <property type="term" value="F:general transcription initiation factor binding"/>
    <property type="evidence" value="ECO:0007669"/>
    <property type="project" value="Ensembl"/>
</dbReference>
<feature type="region of interest" description="Disordered" evidence="33">
    <location>
        <begin position="726"/>
        <end position="796"/>
    </location>
</feature>
<dbReference type="InterPro" id="IPR050534">
    <property type="entry name" value="Coronavir_polyprotein_1ab"/>
</dbReference>
<dbReference type="GO" id="GO:0043139">
    <property type="term" value="F:5'-3' DNA helicase activity"/>
    <property type="evidence" value="ECO:0007669"/>
    <property type="project" value="Ensembl"/>
</dbReference>
<dbReference type="Ensembl" id="ENSPPYT00000003562.3">
    <property type="protein sequence ID" value="ENSPPYP00000003439.3"/>
    <property type="gene ID" value="ENSPPYG00000002965.3"/>
</dbReference>
<dbReference type="InterPro" id="IPR036867">
    <property type="entry name" value="R3H_dom_sf"/>
</dbReference>
<dbReference type="SMART" id="SM00154">
    <property type="entry name" value="ZnF_AN1"/>
    <property type="match status" value="1"/>
</dbReference>
<dbReference type="Pfam" id="PF13087">
    <property type="entry name" value="AAA_12"/>
    <property type="match status" value="1"/>
</dbReference>
<evidence type="ECO:0000313" key="36">
    <source>
        <dbReference type="Ensembl" id="ENSPPYP00000003439.3"/>
    </source>
</evidence>
<evidence type="ECO:0000256" key="2">
    <source>
        <dbReference type="ARBA" id="ARBA00004489"/>
    </source>
</evidence>
<organism evidence="36 37">
    <name type="scientific">Pongo abelii</name>
    <name type="common">Sumatran orangutan</name>
    <name type="synonym">Pongo pygmaeus abelii</name>
    <dbReference type="NCBI Taxonomy" id="9601"/>
    <lineage>
        <taxon>Eukaryota</taxon>
        <taxon>Metazoa</taxon>
        <taxon>Chordata</taxon>
        <taxon>Craniata</taxon>
        <taxon>Vertebrata</taxon>
        <taxon>Euteleostomi</taxon>
        <taxon>Mammalia</taxon>
        <taxon>Eutheria</taxon>
        <taxon>Euarchontoglires</taxon>
        <taxon>Primates</taxon>
        <taxon>Haplorrhini</taxon>
        <taxon>Catarrhini</taxon>
        <taxon>Hominidae</taxon>
        <taxon>Pongo</taxon>
    </lineage>
</organism>
<keyword evidence="14" id="KW-0862">Zinc</keyword>
<dbReference type="InterPro" id="IPR004483">
    <property type="entry name" value="SMUBP-2/Hcs1-like"/>
</dbReference>
<keyword evidence="9" id="KW-0479">Metal-binding</keyword>
<keyword evidence="13" id="KW-0347">Helicase</keyword>
<keyword evidence="15" id="KW-0067">ATP-binding</keyword>
<keyword evidence="17" id="KW-0007">Acetylation</keyword>
<dbReference type="GO" id="GO:0032574">
    <property type="term" value="F:5'-3' RNA helicase activity"/>
    <property type="evidence" value="ECO:0007669"/>
    <property type="project" value="Ensembl"/>
</dbReference>
<evidence type="ECO:0000256" key="20">
    <source>
        <dbReference type="ARBA" id="ARBA00023159"/>
    </source>
</evidence>
<feature type="coiled-coil region" evidence="32">
    <location>
        <begin position="382"/>
        <end position="409"/>
    </location>
</feature>
<evidence type="ECO:0000256" key="7">
    <source>
        <dbReference type="ARBA" id="ARBA00022490"/>
    </source>
</evidence>
<evidence type="ECO:0000256" key="1">
    <source>
        <dbReference type="ARBA" id="ARBA00004123"/>
    </source>
</evidence>
<comment type="similarity">
    <text evidence="4">Belongs to the DNA2/NAM7 helicase family.</text>
</comment>
<evidence type="ECO:0000256" key="22">
    <source>
        <dbReference type="ARBA" id="ARBA00023242"/>
    </source>
</evidence>
<dbReference type="InterPro" id="IPR003593">
    <property type="entry name" value="AAA+_ATPase"/>
</dbReference>
<dbReference type="InterPro" id="IPR001374">
    <property type="entry name" value="R3H_dom"/>
</dbReference>
<evidence type="ECO:0000313" key="37">
    <source>
        <dbReference type="Proteomes" id="UP000001595"/>
    </source>
</evidence>
<dbReference type="PANTHER" id="PTHR43788">
    <property type="entry name" value="DNA2/NAM7 HELICASE FAMILY MEMBER"/>
    <property type="match status" value="1"/>
</dbReference>
<dbReference type="GO" id="GO:0036121">
    <property type="term" value="F:double-stranded DNA helicase activity"/>
    <property type="evidence" value="ECO:0007669"/>
    <property type="project" value="Ensembl"/>
</dbReference>
<dbReference type="Pfam" id="PF01424">
    <property type="entry name" value="R3H"/>
    <property type="match status" value="1"/>
</dbReference>
<feature type="domain" description="R3H" evidence="35">
    <location>
        <begin position="796"/>
        <end position="859"/>
    </location>
</feature>
<evidence type="ECO:0000256" key="10">
    <source>
        <dbReference type="ARBA" id="ARBA00022741"/>
    </source>
</evidence>
<evidence type="ECO:0000256" key="33">
    <source>
        <dbReference type="SAM" id="MobiDB-lite"/>
    </source>
</evidence>
<evidence type="ECO:0000256" key="31">
    <source>
        <dbReference type="PROSITE-ProRule" id="PRU00449"/>
    </source>
</evidence>
<name>H2NCK5_PONAB</name>
<evidence type="ECO:0000259" key="35">
    <source>
        <dbReference type="PROSITE" id="PS51061"/>
    </source>
</evidence>
<keyword evidence="18" id="KW-0805">Transcription regulation</keyword>
<evidence type="ECO:0000256" key="29">
    <source>
        <dbReference type="ARBA" id="ARBA00074890"/>
    </source>
</evidence>
<comment type="function">
    <text evidence="27">5' to 3' helicase that unwinds RNA and DNA duplexes in an ATP-dependent reaction. Specific to 5'-phosphorylated single-stranded guanine-rich sequences. May play a role in RNA metabolism, ribosome biogenesis or initiation of translation. May play a role in regulation of transcription. Interacts with tRNA-Tyr.</text>
</comment>
<dbReference type="NCBIfam" id="TIGR00376">
    <property type="entry name" value="IGHMBP2 family helicase"/>
    <property type="match status" value="1"/>
</dbReference>
<feature type="compositionally biased region" description="Pro residues" evidence="33">
    <location>
        <begin position="860"/>
        <end position="872"/>
    </location>
</feature>
<dbReference type="GO" id="GO:0016887">
    <property type="term" value="F:ATP hydrolysis activity"/>
    <property type="evidence" value="ECO:0007669"/>
    <property type="project" value="Ensembl"/>
</dbReference>
<keyword evidence="37" id="KW-1185">Reference proteome</keyword>
<evidence type="ECO:0000256" key="9">
    <source>
        <dbReference type="ARBA" id="ARBA00022723"/>
    </source>
</evidence>
<reference evidence="36" key="2">
    <citation type="submission" date="2025-08" db="UniProtKB">
        <authorList>
            <consortium name="Ensembl"/>
        </authorList>
    </citation>
    <scope>IDENTIFICATION</scope>
</reference>
<dbReference type="InterPro" id="IPR041679">
    <property type="entry name" value="DNA2/NAM7-like_C"/>
</dbReference>
<dbReference type="Gene3D" id="3.30.1370.50">
    <property type="entry name" value="R3H-like domain"/>
    <property type="match status" value="1"/>
</dbReference>
<keyword evidence="19" id="KW-0238">DNA-binding</keyword>
<evidence type="ECO:0000256" key="8">
    <source>
        <dbReference type="ARBA" id="ARBA00022555"/>
    </source>
</evidence>
<dbReference type="Proteomes" id="UP000001595">
    <property type="component" value="Chromosome 11"/>
</dbReference>
<feature type="compositionally biased region" description="Polar residues" evidence="33">
    <location>
        <begin position="918"/>
        <end position="932"/>
    </location>
</feature>
<evidence type="ECO:0000256" key="14">
    <source>
        <dbReference type="ARBA" id="ARBA00022833"/>
    </source>
</evidence>
<evidence type="ECO:0000256" key="17">
    <source>
        <dbReference type="ARBA" id="ARBA00022990"/>
    </source>
</evidence>
<feature type="domain" description="AN1-type" evidence="34">
    <location>
        <begin position="968"/>
        <end position="1017"/>
    </location>
</feature>
<evidence type="ECO:0000256" key="24">
    <source>
        <dbReference type="ARBA" id="ARBA00023274"/>
    </source>
</evidence>
<keyword evidence="22" id="KW-0539">Nucleus</keyword>
<evidence type="ECO:0000256" key="21">
    <source>
        <dbReference type="ARBA" id="ARBA00023163"/>
    </source>
</evidence>
<feature type="region of interest" description="Disordered" evidence="33">
    <location>
        <begin position="857"/>
        <end position="904"/>
    </location>
</feature>
<dbReference type="CDD" id="cd02641">
    <property type="entry name" value="R3H_Smubp-2_like"/>
    <property type="match status" value="1"/>
</dbReference>
<dbReference type="SMART" id="SM00487">
    <property type="entry name" value="DEXDc"/>
    <property type="match status" value="1"/>
</dbReference>
<evidence type="ECO:0000256" key="27">
    <source>
        <dbReference type="ARBA" id="ARBA00060343"/>
    </source>
</evidence>
<feature type="region of interest" description="Disordered" evidence="33">
    <location>
        <begin position="917"/>
        <end position="954"/>
    </location>
</feature>
<evidence type="ECO:0000256" key="11">
    <source>
        <dbReference type="ARBA" id="ARBA00022771"/>
    </source>
</evidence>
<dbReference type="HOGENOM" id="CLU_001666_5_0_1"/>
<dbReference type="Pfam" id="PF01428">
    <property type="entry name" value="zf-AN1"/>
    <property type="match status" value="1"/>
</dbReference>
<dbReference type="Gene3D" id="4.10.1110.10">
    <property type="entry name" value="AN1-like Zinc finger"/>
    <property type="match status" value="1"/>
</dbReference>
<dbReference type="InterPro" id="IPR047187">
    <property type="entry name" value="SF1_C_Upf1"/>
</dbReference>
<keyword evidence="21" id="KW-0804">Transcription</keyword>
<dbReference type="GO" id="GO:0003697">
    <property type="term" value="F:single-stranded DNA binding"/>
    <property type="evidence" value="ECO:0007669"/>
    <property type="project" value="Ensembl"/>
</dbReference>
<dbReference type="InterPro" id="IPR048761">
    <property type="entry name" value="SMUBP-2_HCS1_1B"/>
</dbReference>
<keyword evidence="24" id="KW-0687">Ribonucleoprotein</keyword>
<dbReference type="CDD" id="cd18808">
    <property type="entry name" value="SF1_C_Upf1"/>
    <property type="match status" value="1"/>
</dbReference>
<dbReference type="eggNOG" id="KOG1803">
    <property type="taxonomic scope" value="Eukaryota"/>
</dbReference>
<dbReference type="GO" id="GO:0005829">
    <property type="term" value="C:cytosol"/>
    <property type="evidence" value="ECO:0007669"/>
    <property type="project" value="Ensembl"/>
</dbReference>
<dbReference type="PANTHER" id="PTHR43788:SF8">
    <property type="entry name" value="DNA-BINDING PROTEIN SMUBP-2"/>
    <property type="match status" value="1"/>
</dbReference>
<evidence type="ECO:0000256" key="3">
    <source>
        <dbReference type="ARBA" id="ARBA00004496"/>
    </source>
</evidence>
<feature type="compositionally biased region" description="Basic and acidic residues" evidence="33">
    <location>
        <begin position="894"/>
        <end position="904"/>
    </location>
</feature>
<dbReference type="FunFam" id="3.40.50.300:FF:001146">
    <property type="entry name" value="DNA-binding protein SMUBP-2 isoform X1"/>
    <property type="match status" value="1"/>
</dbReference>
<dbReference type="InterPro" id="IPR000058">
    <property type="entry name" value="Znf_AN1"/>
</dbReference>
<dbReference type="GO" id="GO:0003727">
    <property type="term" value="F:single-stranded RNA binding"/>
    <property type="evidence" value="ECO:0007669"/>
    <property type="project" value="Ensembl"/>
</dbReference>
<comment type="subunit">
    <text evidence="28">Homooligomer. Interacts with RUVBL1. Interacts with RUVBL2. Interacts with GTF3C1. Interacts with ABT1. Interacts with ribosomes.</text>
</comment>
<dbReference type="InterPro" id="IPR027417">
    <property type="entry name" value="P-loop_NTPase"/>
</dbReference>
<proteinExistence type="inferred from homology"/>
<dbReference type="GO" id="GO:0000049">
    <property type="term" value="F:tRNA binding"/>
    <property type="evidence" value="ECO:0007669"/>
    <property type="project" value="UniProtKB-KW"/>
</dbReference>
<evidence type="ECO:0000256" key="12">
    <source>
        <dbReference type="ARBA" id="ARBA00022801"/>
    </source>
</evidence>
<accession>H2NCK5</accession>
<dbReference type="GO" id="GO:0005524">
    <property type="term" value="F:ATP binding"/>
    <property type="evidence" value="ECO:0007669"/>
    <property type="project" value="UniProtKB-KW"/>
</dbReference>
<dbReference type="OMA" id="TIIHGPP"/>
<dbReference type="GO" id="GO:0008270">
    <property type="term" value="F:zinc ion binding"/>
    <property type="evidence" value="ECO:0007669"/>
    <property type="project" value="UniProtKB-KW"/>
</dbReference>
<dbReference type="SMART" id="SM00382">
    <property type="entry name" value="AAA"/>
    <property type="match status" value="1"/>
</dbReference>
<dbReference type="Pfam" id="PF21138">
    <property type="entry name" value="SMUBP-2_HCS1_1B"/>
    <property type="match status" value="1"/>
</dbReference>
<keyword evidence="16" id="KW-0694">RNA-binding</keyword>
<dbReference type="SUPFAM" id="SSF118310">
    <property type="entry name" value="AN1-like Zinc finger"/>
    <property type="match status" value="1"/>
</dbReference>
<dbReference type="GO" id="GO:1990904">
    <property type="term" value="C:ribonucleoprotein complex"/>
    <property type="evidence" value="ECO:0007669"/>
    <property type="project" value="UniProtKB-KW"/>
</dbReference>
<evidence type="ECO:0000256" key="4">
    <source>
        <dbReference type="ARBA" id="ARBA00007913"/>
    </source>
</evidence>
<sequence>MLRLHADASRPKVTVRGDAAMAAAIFPQLRPETEATRTACVTHAPGGEHRSRCNIGPAQKRDVGGSGPRPAAAMASAAVESFVTKQLDLLELERDAEVEERRSWQENISPKELQSRGVCLLKLQVSSQRTGLYGRLLVTFEPRRCGSAAALPSNSFTSGDIVGLYDAANEGSQLATGILTRVTPKSVTVAFDESHDFQLSLDRENSYRLLKLANDVTYRRLKKALIALKKYHSGPASSLIEVLFGRSAPSPASEIHPLTFFNTCLDTSQKEAVSFALSQKELAIIHGPPGTGKTTTVVEIILQAVKQGLKVLCCAPSNIAVDNLVERLALCKQRILRLGHPARLLESIQQHSLDAVLARSDSAQIVADIRKDIDQVFVKNKKTQGKREKSNFRNEIKLLRKELKEREEAAMLESLTSANVVLATNTGASADGPLKLLPESHFDVVVIDECAQALEASCWIPLLKARKCILAGDHKQLPPTTVSHKAALAGLSLSLMERLAEEYGARVVRTLTVQYRMHQAIMRWASDTMYLGQLTAHPSVAGHLLRDLPGVAATEETGVPLLLVDTAGCGLFELEEEDEQSKGNPGEVRLVSLHIQALVDAGVPARDMAVVSPYNLQVDLLRQSLVHRHPELEIKSVDGFQGREKEAVILSFVRSNRKGEVGFLAEDRRINVAVTRARRHVAVICDSRTVNNHAFLKTLVEYFTQHGEVRTAFEYLDDIVPENYSHESSQGFSHAATKPQGPAMSTRTGSQRQEGGQEAAAPARQGRKKPAGKSLASEAPSQPSLNRGSPEGVESQDGVDHFRAMIVEFMASKKMQLEFPPSLNSHDRLRVHQIAEEHGLRHDSSGEGKRRFITVSKRAPPAPQPPAAPGPPAGTGGPAPLPPVPPNPAQTEQPPREQRGPERPDLRTLHLERLQRVRSAQGQPASKEQQASGQQKLPEKKKKKEAKGHPAIDLPTEEDFEALVSAAIKADNTCGFAKCTASVTTLGQFCQLCSRRYCLSHHLPEIHGCGERARAHARQRISREGVLYAGSGTKDRSLDPAKRAQLQRRLDKKLSELSNQRTSRRKERGT</sequence>
<evidence type="ECO:0000256" key="5">
    <source>
        <dbReference type="ARBA" id="ARBA00012551"/>
    </source>
</evidence>
<dbReference type="FunFam" id="3.30.1370.50:FF:000002">
    <property type="entry name" value="Immunoglobulin mu DNA-binding protein 2"/>
    <property type="match status" value="1"/>
</dbReference>
<reference evidence="36" key="3">
    <citation type="submission" date="2025-09" db="UniProtKB">
        <authorList>
            <consortium name="Ensembl"/>
        </authorList>
    </citation>
    <scope>IDENTIFICATION</scope>
</reference>
<dbReference type="GO" id="GO:0030424">
    <property type="term" value="C:axon"/>
    <property type="evidence" value="ECO:0007669"/>
    <property type="project" value="UniProtKB-SubCell"/>
</dbReference>
<keyword evidence="10" id="KW-0547">Nucleotide-binding</keyword>
<evidence type="ECO:0000256" key="25">
    <source>
        <dbReference type="ARBA" id="ARBA00048432"/>
    </source>
</evidence>
<feature type="compositionally biased region" description="Basic and acidic residues" evidence="33">
    <location>
        <begin position="1033"/>
        <end position="1055"/>
    </location>
</feature>
<dbReference type="PROSITE" id="PS51061">
    <property type="entry name" value="R3H"/>
    <property type="match status" value="1"/>
</dbReference>
<dbReference type="FunFam" id="3.40.50.300:FF:001171">
    <property type="entry name" value="DNA-binding protein SMUBP-2"/>
    <property type="match status" value="1"/>
</dbReference>
<dbReference type="InParanoid" id="H2NCK5"/>
<dbReference type="CDD" id="cd18044">
    <property type="entry name" value="DEXXQc_SMUBP2"/>
    <property type="match status" value="1"/>
</dbReference>
<dbReference type="SMART" id="SM00393">
    <property type="entry name" value="R3H"/>
    <property type="match status" value="1"/>
</dbReference>
<dbReference type="InterPro" id="IPR014001">
    <property type="entry name" value="Helicase_ATP-bd"/>
</dbReference>
<comment type="subcellular location">
    <subcellularLocation>
        <location evidence="2">Cell projection</location>
        <location evidence="2">Axon</location>
    </subcellularLocation>
    <subcellularLocation>
        <location evidence="3">Cytoplasm</location>
    </subcellularLocation>
    <subcellularLocation>
        <location evidence="1">Nucleus</location>
    </subcellularLocation>
</comment>
<keyword evidence="12" id="KW-0378">Hydrolase</keyword>
<dbReference type="SUPFAM" id="SSF52540">
    <property type="entry name" value="P-loop containing nucleoside triphosphate hydrolases"/>
    <property type="match status" value="1"/>
</dbReference>
<dbReference type="FunCoup" id="H2NCK5">
    <property type="interactions" value="1353"/>
</dbReference>
<feature type="region of interest" description="Disordered" evidence="33">
    <location>
        <begin position="44"/>
        <end position="71"/>
    </location>
</feature>
<feature type="compositionally biased region" description="Polar residues" evidence="33">
    <location>
        <begin position="743"/>
        <end position="754"/>
    </location>
</feature>
<dbReference type="InterPro" id="IPR041677">
    <property type="entry name" value="DNA2/NAM7_AAA_11"/>
</dbReference>
<evidence type="ECO:0000256" key="18">
    <source>
        <dbReference type="ARBA" id="ARBA00023015"/>
    </source>
</evidence>
<feature type="region of interest" description="Disordered" evidence="33">
    <location>
        <begin position="1027"/>
        <end position="1070"/>
    </location>
</feature>
<evidence type="ECO:0000256" key="6">
    <source>
        <dbReference type="ARBA" id="ARBA00012552"/>
    </source>
</evidence>
<dbReference type="Gene3D" id="3.40.50.300">
    <property type="entry name" value="P-loop containing nucleotide triphosphate hydrolases"/>
    <property type="match status" value="2"/>
</dbReference>
<evidence type="ECO:0000256" key="13">
    <source>
        <dbReference type="ARBA" id="ARBA00022806"/>
    </source>
</evidence>
<keyword evidence="23" id="KW-0966">Cell projection</keyword>
<dbReference type="EC" id="3.6.4.12" evidence="5"/>
<protein>
    <recommendedName>
        <fullName evidence="29">DNA-binding protein SMUBP-2</fullName>
        <ecNumber evidence="5">3.6.4.12</ecNumber>
        <ecNumber evidence="6">3.6.4.13</ecNumber>
    </recommendedName>
    <alternativeName>
        <fullName evidence="30">ATP-dependent helicase IGHMBP2</fullName>
    </alternativeName>
</protein>
<keyword evidence="8" id="KW-0820">tRNA-binding</keyword>
<dbReference type="Gene3D" id="2.40.30.270">
    <property type="match status" value="1"/>
</dbReference>
<evidence type="ECO:0000256" key="28">
    <source>
        <dbReference type="ARBA" id="ARBA00065318"/>
    </source>
</evidence>
<dbReference type="FunFam" id="2.40.30.270:FF:000001">
    <property type="entry name" value="Immunoglobulin mu DNA-binding protein 2"/>
    <property type="match status" value="1"/>
</dbReference>
<dbReference type="GeneTree" id="ENSGT00930000151035"/>
<evidence type="ECO:0000256" key="19">
    <source>
        <dbReference type="ARBA" id="ARBA00023125"/>
    </source>
</evidence>
<dbReference type="InterPro" id="IPR034072">
    <property type="entry name" value="R3H_Smubp-2"/>
</dbReference>
<evidence type="ECO:0000256" key="30">
    <source>
        <dbReference type="ARBA" id="ARBA00082678"/>
    </source>
</evidence>
<dbReference type="SUPFAM" id="SSF82708">
    <property type="entry name" value="R3H domain"/>
    <property type="match status" value="1"/>
</dbReference>
<dbReference type="InterPro" id="IPR035896">
    <property type="entry name" value="AN1-like_Znf"/>
</dbReference>
<evidence type="ECO:0000256" key="15">
    <source>
        <dbReference type="ARBA" id="ARBA00022840"/>
    </source>
</evidence>
<dbReference type="GO" id="GO:0042802">
    <property type="term" value="F:identical protein binding"/>
    <property type="evidence" value="ECO:0007669"/>
    <property type="project" value="Ensembl"/>
</dbReference>
<reference evidence="36 37" key="1">
    <citation type="submission" date="2008-02" db="EMBL/GenBank/DDBJ databases">
        <title>A 6x draft sequence assembly of the Pongo pygmaeus abelii genome.</title>
        <authorList>
            <person name="Wilson R.K."/>
            <person name="Mardis E."/>
        </authorList>
    </citation>
    <scope>NUCLEOTIDE SEQUENCE [LARGE SCALE GENOMIC DNA]</scope>
</reference>
<dbReference type="GO" id="GO:0016604">
    <property type="term" value="C:nuclear body"/>
    <property type="evidence" value="ECO:0007669"/>
    <property type="project" value="Ensembl"/>
</dbReference>
<evidence type="ECO:0000256" key="26">
    <source>
        <dbReference type="ARBA" id="ARBA00049390"/>
    </source>
</evidence>
<dbReference type="FunFam" id="4.10.1110.10:FF:000002">
    <property type="entry name" value="Immunoglobulin mu DNA-binding protein 2"/>
    <property type="match status" value="1"/>
</dbReference>
<dbReference type="AlphaFoldDB" id="H2NCK5"/>
<keyword evidence="32" id="KW-0175">Coiled coil</keyword>
<dbReference type="EC" id="3.6.4.13" evidence="6"/>
<keyword evidence="20" id="KW-0010">Activator</keyword>
<dbReference type="GO" id="GO:0043022">
    <property type="term" value="F:ribosome binding"/>
    <property type="evidence" value="ECO:0007669"/>
    <property type="project" value="Ensembl"/>
</dbReference>
<keyword evidence="11 31" id="KW-0863">Zinc-finger</keyword>
<feature type="compositionally biased region" description="Pro residues" evidence="33">
    <location>
        <begin position="879"/>
        <end position="888"/>
    </location>
</feature>
<dbReference type="PROSITE" id="PS51039">
    <property type="entry name" value="ZF_AN1"/>
    <property type="match status" value="1"/>
</dbReference>
<evidence type="ECO:0000259" key="34">
    <source>
        <dbReference type="PROSITE" id="PS51039"/>
    </source>
</evidence>
<evidence type="ECO:0000256" key="32">
    <source>
        <dbReference type="SAM" id="Coils"/>
    </source>
</evidence>
<comment type="catalytic activity">
    <reaction evidence="25">
        <text>ATP + H2O = ADP + phosphate + H(+)</text>
        <dbReference type="Rhea" id="RHEA:13065"/>
        <dbReference type="ChEBI" id="CHEBI:15377"/>
        <dbReference type="ChEBI" id="CHEBI:15378"/>
        <dbReference type="ChEBI" id="CHEBI:30616"/>
        <dbReference type="ChEBI" id="CHEBI:43474"/>
        <dbReference type="ChEBI" id="CHEBI:456216"/>
        <dbReference type="EC" id="3.6.4.12"/>
    </reaction>
    <physiologicalReaction direction="left-to-right" evidence="25">
        <dbReference type="Rhea" id="RHEA:13066"/>
    </physiologicalReaction>
</comment>
<comment type="catalytic activity">
    <reaction evidence="26">
        <text>ATP + H2O = ADP + phosphate + H(+)</text>
        <dbReference type="Rhea" id="RHEA:13065"/>
        <dbReference type="ChEBI" id="CHEBI:15377"/>
        <dbReference type="ChEBI" id="CHEBI:15378"/>
        <dbReference type="ChEBI" id="CHEBI:30616"/>
        <dbReference type="ChEBI" id="CHEBI:43474"/>
        <dbReference type="ChEBI" id="CHEBI:456216"/>
        <dbReference type="EC" id="3.6.4.13"/>
    </reaction>
    <physiologicalReaction direction="left-to-right" evidence="26">
        <dbReference type="Rhea" id="RHEA:13066"/>
    </physiologicalReaction>
</comment>
<keyword evidence="7" id="KW-0963">Cytoplasm</keyword>
<evidence type="ECO:0000256" key="16">
    <source>
        <dbReference type="ARBA" id="ARBA00022884"/>
    </source>
</evidence>
<dbReference type="Pfam" id="PF13086">
    <property type="entry name" value="AAA_11"/>
    <property type="match status" value="1"/>
</dbReference>